<keyword evidence="3" id="KW-0812">Transmembrane</keyword>
<dbReference type="SUPFAM" id="SSF103473">
    <property type="entry name" value="MFS general substrate transporter"/>
    <property type="match status" value="1"/>
</dbReference>
<feature type="transmembrane region" description="Helical" evidence="3">
    <location>
        <begin position="16"/>
        <end position="41"/>
    </location>
</feature>
<evidence type="ECO:0000313" key="5">
    <source>
        <dbReference type="Proteomes" id="UP000248340"/>
    </source>
</evidence>
<dbReference type="Gene3D" id="1.20.1250.20">
    <property type="entry name" value="MFS general substrate transporter like domains"/>
    <property type="match status" value="1"/>
</dbReference>
<dbReference type="GO" id="GO:0022857">
    <property type="term" value="F:transmembrane transporter activity"/>
    <property type="evidence" value="ECO:0007669"/>
    <property type="project" value="InterPro"/>
</dbReference>
<comment type="similarity">
    <text evidence="2">Belongs to the major facilitator superfamily. Monocarboxylate porter (TC 2.A.1.13) family.</text>
</comment>
<dbReference type="VEuPathDB" id="FungiDB:BO82DRAFT_349093"/>
<evidence type="ECO:0000256" key="1">
    <source>
        <dbReference type="ARBA" id="ARBA00004141"/>
    </source>
</evidence>
<dbReference type="InterPro" id="IPR011701">
    <property type="entry name" value="MFS"/>
</dbReference>
<reference evidence="4 5" key="1">
    <citation type="submission" date="2016-12" db="EMBL/GenBank/DDBJ databases">
        <title>The genomes of Aspergillus section Nigri reveals drivers in fungal speciation.</title>
        <authorList>
            <consortium name="DOE Joint Genome Institute"/>
            <person name="Vesth T.C."/>
            <person name="Nybo J."/>
            <person name="Theobald S."/>
            <person name="Brandl J."/>
            <person name="Frisvad J.C."/>
            <person name="Nielsen K.F."/>
            <person name="Lyhne E.K."/>
            <person name="Kogle M.E."/>
            <person name="Kuo A."/>
            <person name="Riley R."/>
            <person name="Clum A."/>
            <person name="Nolan M."/>
            <person name="Lipzen A."/>
            <person name="Salamov A."/>
            <person name="Henrissat B."/>
            <person name="Wiebenga A."/>
            <person name="De Vries R.P."/>
            <person name="Grigoriev I.V."/>
            <person name="Mortensen U.H."/>
            <person name="Andersen M.R."/>
            <person name="Baker S.E."/>
        </authorList>
    </citation>
    <scope>NUCLEOTIDE SEQUENCE [LARGE SCALE GENOMIC DNA]</scope>
    <source>
        <strain evidence="4 5">CBS 121591</strain>
    </source>
</reference>
<organism evidence="4 5">
    <name type="scientific">Aspergillus uvarum CBS 121591</name>
    <dbReference type="NCBI Taxonomy" id="1448315"/>
    <lineage>
        <taxon>Eukaryota</taxon>
        <taxon>Fungi</taxon>
        <taxon>Dikarya</taxon>
        <taxon>Ascomycota</taxon>
        <taxon>Pezizomycotina</taxon>
        <taxon>Eurotiomycetes</taxon>
        <taxon>Eurotiomycetidae</taxon>
        <taxon>Eurotiales</taxon>
        <taxon>Aspergillaceae</taxon>
        <taxon>Aspergillus</taxon>
        <taxon>Aspergillus subgen. Circumdati</taxon>
    </lineage>
</organism>
<name>A0A319BSP0_9EURO</name>
<dbReference type="EMBL" id="KZ821787">
    <property type="protein sequence ID" value="PYH75554.1"/>
    <property type="molecule type" value="Genomic_DNA"/>
</dbReference>
<dbReference type="PANTHER" id="PTHR11360:SF240">
    <property type="entry name" value="MONOCARBOXYLATE TRANSPORTER (EUROFUNG)-RELATED"/>
    <property type="match status" value="1"/>
</dbReference>
<dbReference type="RefSeq" id="XP_025485754.1">
    <property type="nucleotide sequence ID" value="XM_025633861.1"/>
</dbReference>
<feature type="transmembrane region" description="Helical" evidence="3">
    <location>
        <begin position="53"/>
        <end position="72"/>
    </location>
</feature>
<keyword evidence="5" id="KW-1185">Reference proteome</keyword>
<dbReference type="InterPro" id="IPR036259">
    <property type="entry name" value="MFS_trans_sf"/>
</dbReference>
<dbReference type="Proteomes" id="UP000248340">
    <property type="component" value="Unassembled WGS sequence"/>
</dbReference>
<evidence type="ECO:0000313" key="4">
    <source>
        <dbReference type="EMBL" id="PYH75554.1"/>
    </source>
</evidence>
<gene>
    <name evidence="4" type="ORF">BO82DRAFT_349093</name>
</gene>
<keyword evidence="3" id="KW-1133">Transmembrane helix</keyword>
<comment type="subcellular location">
    <subcellularLocation>
        <location evidence="1">Membrane</location>
        <topology evidence="1">Multi-pass membrane protein</topology>
    </subcellularLocation>
</comment>
<evidence type="ECO:0000256" key="3">
    <source>
        <dbReference type="SAM" id="Phobius"/>
    </source>
</evidence>
<accession>A0A319BSP0</accession>
<proteinExistence type="inferred from homology"/>
<evidence type="ECO:0000256" key="2">
    <source>
        <dbReference type="ARBA" id="ARBA00006727"/>
    </source>
</evidence>
<dbReference type="Pfam" id="PF07690">
    <property type="entry name" value="MFS_1"/>
    <property type="match status" value="1"/>
</dbReference>
<protein>
    <submittedName>
        <fullName evidence="4">MFS general substrate transporter</fullName>
    </submittedName>
</protein>
<dbReference type="OrthoDB" id="410267at2759"/>
<dbReference type="GeneID" id="37136602"/>
<dbReference type="InterPro" id="IPR050327">
    <property type="entry name" value="Proton-linked_MCT"/>
</dbReference>
<sequence length="205" mass="22241">MSGITYPEGWFEAWTVVLGAWCAMIPSMGLLNSLGILHAWTSKHQLVDYSESSIGWIYGAYGFFLYAAGAQAGPIFDAYGRNHVIIPGSIGIVVALICLSFSQANRIKSTTKFLSFSVLGGLSACTLFTPTVSCVGHWFDKRRGYATGIACTAGGLGGVIFPLIILFAAPKIGFAWAIRIIALFCYTLSHCLWYKEDTPTSQQCR</sequence>
<feature type="transmembrane region" description="Helical" evidence="3">
    <location>
        <begin position="113"/>
        <end position="139"/>
    </location>
</feature>
<feature type="transmembrane region" description="Helical" evidence="3">
    <location>
        <begin position="176"/>
        <end position="195"/>
    </location>
</feature>
<dbReference type="AlphaFoldDB" id="A0A319BSP0"/>
<dbReference type="GO" id="GO:0016020">
    <property type="term" value="C:membrane"/>
    <property type="evidence" value="ECO:0007669"/>
    <property type="project" value="UniProtKB-SubCell"/>
</dbReference>
<feature type="transmembrane region" description="Helical" evidence="3">
    <location>
        <begin position="84"/>
        <end position="101"/>
    </location>
</feature>
<keyword evidence="3" id="KW-0472">Membrane</keyword>
<dbReference type="PANTHER" id="PTHR11360">
    <property type="entry name" value="MONOCARBOXYLATE TRANSPORTER"/>
    <property type="match status" value="1"/>
</dbReference>
<feature type="transmembrane region" description="Helical" evidence="3">
    <location>
        <begin position="145"/>
        <end position="169"/>
    </location>
</feature>